<dbReference type="EMBL" id="AJWJ01000245">
    <property type="protein sequence ID" value="KAF2072828.1"/>
    <property type="molecule type" value="Genomic_DNA"/>
</dbReference>
<keyword evidence="4" id="KW-0560">Oxidoreductase</keyword>
<evidence type="ECO:0000313" key="6">
    <source>
        <dbReference type="EMBL" id="KAF2072828.1"/>
    </source>
</evidence>
<reference evidence="6" key="1">
    <citation type="submission" date="2020-01" db="EMBL/GenBank/DDBJ databases">
        <title>Development of genomics and gene disruption for Polysphondylium violaceum indicates a role for the polyketide synthase stlB in stalk morphogenesis.</title>
        <authorList>
            <person name="Narita B."/>
            <person name="Kawabe Y."/>
            <person name="Kin K."/>
            <person name="Saito T."/>
            <person name="Gibbs R."/>
            <person name="Kuspa A."/>
            <person name="Muzny D."/>
            <person name="Queller D."/>
            <person name="Richards S."/>
            <person name="Strassman J."/>
            <person name="Sucgang R."/>
            <person name="Worley K."/>
            <person name="Schaap P."/>
        </authorList>
    </citation>
    <scope>NUCLEOTIDE SEQUENCE</scope>
    <source>
        <strain evidence="6">QSvi11</strain>
    </source>
</reference>
<dbReference type="InterPro" id="IPR016169">
    <property type="entry name" value="FAD-bd_PCMH_sub2"/>
</dbReference>
<name>A0A8J4PRC0_9MYCE</name>
<dbReference type="InterPro" id="IPR016166">
    <property type="entry name" value="FAD-bd_PCMH"/>
</dbReference>
<evidence type="ECO:0000256" key="3">
    <source>
        <dbReference type="ARBA" id="ARBA00022827"/>
    </source>
</evidence>
<dbReference type="OrthoDB" id="9983560at2759"/>
<dbReference type="Gene3D" id="3.30.43.10">
    <property type="entry name" value="Uridine Diphospho-n-acetylenolpyruvylglucosamine Reductase, domain 2"/>
    <property type="match status" value="1"/>
</dbReference>
<dbReference type="Pfam" id="PF01565">
    <property type="entry name" value="FAD_binding_4"/>
    <property type="match status" value="1"/>
</dbReference>
<dbReference type="GO" id="GO:0071949">
    <property type="term" value="F:FAD binding"/>
    <property type="evidence" value="ECO:0007669"/>
    <property type="project" value="InterPro"/>
</dbReference>
<accession>A0A8J4PRC0</accession>
<dbReference type="GO" id="GO:0016491">
    <property type="term" value="F:oxidoreductase activity"/>
    <property type="evidence" value="ECO:0007669"/>
    <property type="project" value="UniProtKB-KW"/>
</dbReference>
<dbReference type="PROSITE" id="PS51387">
    <property type="entry name" value="FAD_PCMH"/>
    <property type="match status" value="1"/>
</dbReference>
<feature type="domain" description="FAD-binding PCMH-type" evidence="5">
    <location>
        <begin position="40"/>
        <end position="208"/>
    </location>
</feature>
<evidence type="ECO:0000313" key="7">
    <source>
        <dbReference type="Proteomes" id="UP000695562"/>
    </source>
</evidence>
<dbReference type="PANTHER" id="PTHR42973">
    <property type="entry name" value="BINDING OXIDOREDUCTASE, PUTATIVE (AFU_ORTHOLOGUE AFUA_1G17690)-RELATED"/>
    <property type="match status" value="1"/>
</dbReference>
<evidence type="ECO:0000256" key="4">
    <source>
        <dbReference type="ARBA" id="ARBA00023002"/>
    </source>
</evidence>
<keyword evidence="2" id="KW-0285">Flavoprotein</keyword>
<evidence type="ECO:0000256" key="1">
    <source>
        <dbReference type="ARBA" id="ARBA00005466"/>
    </source>
</evidence>
<evidence type="ECO:0000259" key="5">
    <source>
        <dbReference type="PROSITE" id="PS51387"/>
    </source>
</evidence>
<dbReference type="Gene3D" id="3.40.462.20">
    <property type="match status" value="1"/>
</dbReference>
<sequence length="445" mass="49189">MNIDKSKLESFVNSIQGKVLSDNTSEEFQQSLKKRWNADVHHLPYIIVYTKNVQDISKSIDFARENNLPFGVKGGGHGCKSIADKGLFVDLSLMRNVRVDQDKKLAYAQGGCLLGDLDRECAKYGLGVVSGHVSHTGLPGLVLGGGIGHLSRSFGTTADNLIEAELVTYDGKIHKVNETTDKDLLWALRGAGTNFGVVSEFVFNLYPVTDVILGVFVHPPHSIREALTKLGEFVERPEVPNAFSCAISMTPEGFTILGIFNGTEADAEPFLNEVASFGTPVVSQIQKMPYVALQSMIDDKVPSQLKYYQNGPFLKSTLTPDVVNVLLNAYDNHPTKSCAILITHLGGKFQDFDKSHSCFIHRDAKFQVILMSIIPDDSLKPAIKKWTGDNSDLLKKFTLGDYGNTAEHTQSLSSIYGENLDKLIEIKRKHDPTNFFFNNLNIKPY</sequence>
<gene>
    <name evidence="6" type="ORF">CYY_005871</name>
</gene>
<dbReference type="AlphaFoldDB" id="A0A8J4PRC0"/>
<dbReference type="InterPro" id="IPR006094">
    <property type="entry name" value="Oxid_FAD_bind_N"/>
</dbReference>
<evidence type="ECO:0000256" key="2">
    <source>
        <dbReference type="ARBA" id="ARBA00022630"/>
    </source>
</evidence>
<comment type="similarity">
    <text evidence="1">Belongs to the oxygen-dependent FAD-linked oxidoreductase family.</text>
</comment>
<organism evidence="6 7">
    <name type="scientific">Polysphondylium violaceum</name>
    <dbReference type="NCBI Taxonomy" id="133409"/>
    <lineage>
        <taxon>Eukaryota</taxon>
        <taxon>Amoebozoa</taxon>
        <taxon>Evosea</taxon>
        <taxon>Eumycetozoa</taxon>
        <taxon>Dictyostelia</taxon>
        <taxon>Dictyosteliales</taxon>
        <taxon>Dictyosteliaceae</taxon>
        <taxon>Polysphondylium</taxon>
    </lineage>
</organism>
<comment type="caution">
    <text evidence="6">The sequence shown here is derived from an EMBL/GenBank/DDBJ whole genome shotgun (WGS) entry which is preliminary data.</text>
</comment>
<proteinExistence type="inferred from homology"/>
<dbReference type="InterPro" id="IPR036318">
    <property type="entry name" value="FAD-bd_PCMH-like_sf"/>
</dbReference>
<keyword evidence="7" id="KW-1185">Reference proteome</keyword>
<dbReference type="InterPro" id="IPR016167">
    <property type="entry name" value="FAD-bd_PCMH_sub1"/>
</dbReference>
<dbReference type="InterPro" id="IPR050416">
    <property type="entry name" value="FAD-linked_Oxidoreductase"/>
</dbReference>
<dbReference type="Gene3D" id="3.30.465.10">
    <property type="match status" value="1"/>
</dbReference>
<dbReference type="InterPro" id="IPR012951">
    <property type="entry name" value="BBE"/>
</dbReference>
<keyword evidence="3" id="KW-0274">FAD</keyword>
<dbReference type="SUPFAM" id="SSF56176">
    <property type="entry name" value="FAD-binding/transporter-associated domain-like"/>
    <property type="match status" value="1"/>
</dbReference>
<dbReference type="PANTHER" id="PTHR42973:SF14">
    <property type="entry name" value="FAD-BINDING PCMH-TYPE DOMAIN-CONTAINING PROTEIN-RELATED"/>
    <property type="match status" value="1"/>
</dbReference>
<dbReference type="Pfam" id="PF08031">
    <property type="entry name" value="BBE"/>
    <property type="match status" value="1"/>
</dbReference>
<dbReference type="Proteomes" id="UP000695562">
    <property type="component" value="Unassembled WGS sequence"/>
</dbReference>
<protein>
    <recommendedName>
        <fullName evidence="5">FAD-binding PCMH-type domain-containing protein</fullName>
    </recommendedName>
</protein>